<dbReference type="RefSeq" id="WP_223626614.1">
    <property type="nucleotide sequence ID" value="NZ_JAIQDJ010000001.1"/>
</dbReference>
<dbReference type="SUPFAM" id="SSF56935">
    <property type="entry name" value="Porins"/>
    <property type="match status" value="1"/>
</dbReference>
<keyword evidence="10 15" id="KW-0798">TonB box</keyword>
<keyword evidence="9" id="KW-0406">Ion transport</keyword>
<dbReference type="CDD" id="cd01347">
    <property type="entry name" value="ligand_gated_channel"/>
    <property type="match status" value="1"/>
</dbReference>
<evidence type="ECO:0000313" key="21">
    <source>
        <dbReference type="EMBL" id="MBZ4185288.1"/>
    </source>
</evidence>
<feature type="domain" description="TonB-dependent receptor-like beta-barrel" evidence="19">
    <location>
        <begin position="242"/>
        <end position="680"/>
    </location>
</feature>
<evidence type="ECO:0000259" key="19">
    <source>
        <dbReference type="Pfam" id="PF00593"/>
    </source>
</evidence>
<keyword evidence="6 14" id="KW-0812">Transmembrane</keyword>
<feature type="signal peptide" evidence="18">
    <location>
        <begin position="1"/>
        <end position="30"/>
    </location>
</feature>
<comment type="subcellular location">
    <subcellularLocation>
        <location evidence="1 14">Cell outer membrane</location>
        <topology evidence="1 14">Multi-pass membrane protein</topology>
    </subcellularLocation>
</comment>
<evidence type="ECO:0000256" key="2">
    <source>
        <dbReference type="ARBA" id="ARBA00009810"/>
    </source>
</evidence>
<evidence type="ECO:0000256" key="16">
    <source>
        <dbReference type="PROSITE-ProRule" id="PRU10144"/>
    </source>
</evidence>
<protein>
    <submittedName>
        <fullName evidence="21">TonB-dependent siderophore receptor</fullName>
    </submittedName>
</protein>
<evidence type="ECO:0000256" key="15">
    <source>
        <dbReference type="PROSITE-ProRule" id="PRU10143"/>
    </source>
</evidence>
<keyword evidence="12 21" id="KW-0675">Receptor</keyword>
<feature type="short sequence motif" description="TonB box" evidence="15">
    <location>
        <begin position="48"/>
        <end position="54"/>
    </location>
</feature>
<keyword evidence="5" id="KW-0410">Iron transport</keyword>
<keyword evidence="4 14" id="KW-1134">Transmembrane beta strand</keyword>
<evidence type="ECO:0000256" key="17">
    <source>
        <dbReference type="RuleBase" id="RU003357"/>
    </source>
</evidence>
<comment type="similarity">
    <text evidence="2 14 17">Belongs to the TonB-dependent receptor family.</text>
</comment>
<dbReference type="Gene3D" id="2.40.170.20">
    <property type="entry name" value="TonB-dependent receptor, beta-barrel domain"/>
    <property type="match status" value="1"/>
</dbReference>
<dbReference type="InterPro" id="IPR012910">
    <property type="entry name" value="Plug_dom"/>
</dbReference>
<evidence type="ECO:0000256" key="18">
    <source>
        <dbReference type="SAM" id="SignalP"/>
    </source>
</evidence>
<dbReference type="Gene3D" id="2.170.130.10">
    <property type="entry name" value="TonB-dependent receptor, plug domain"/>
    <property type="match status" value="1"/>
</dbReference>
<dbReference type="InterPro" id="IPR010917">
    <property type="entry name" value="TonB_rcpt_CS"/>
</dbReference>
<proteinExistence type="inferred from homology"/>
<evidence type="ECO:0000256" key="14">
    <source>
        <dbReference type="PROSITE-ProRule" id="PRU01360"/>
    </source>
</evidence>
<dbReference type="EMBL" id="JAIQDJ010000001">
    <property type="protein sequence ID" value="MBZ4185288.1"/>
    <property type="molecule type" value="Genomic_DNA"/>
</dbReference>
<keyword evidence="22" id="KW-1185">Reference proteome</keyword>
<dbReference type="PROSITE" id="PS00430">
    <property type="entry name" value="TONB_DEPENDENT_REC_1"/>
    <property type="match status" value="1"/>
</dbReference>
<evidence type="ECO:0000256" key="9">
    <source>
        <dbReference type="ARBA" id="ARBA00023065"/>
    </source>
</evidence>
<feature type="short sequence motif" description="TonB C-terminal box" evidence="16">
    <location>
        <begin position="694"/>
        <end position="711"/>
    </location>
</feature>
<name>A0ABS7TBT2_9GAMM</name>
<dbReference type="PANTHER" id="PTHR32552:SF68">
    <property type="entry name" value="FERRICHROME OUTER MEMBRANE TRANSPORTER_PHAGE RECEPTOR"/>
    <property type="match status" value="1"/>
</dbReference>
<dbReference type="InterPro" id="IPR037066">
    <property type="entry name" value="Plug_dom_sf"/>
</dbReference>
<gene>
    <name evidence="21" type="ORF">K7B09_02975</name>
</gene>
<dbReference type="Proteomes" id="UP001430290">
    <property type="component" value="Unassembled WGS sequence"/>
</dbReference>
<evidence type="ECO:0000256" key="13">
    <source>
        <dbReference type="ARBA" id="ARBA00023237"/>
    </source>
</evidence>
<keyword evidence="8" id="KW-0408">Iron</keyword>
<reference evidence="21" key="1">
    <citation type="submission" date="2021-09" db="EMBL/GenBank/DDBJ databases">
        <authorList>
            <person name="Wu T."/>
            <person name="Guo S.Z."/>
        </authorList>
    </citation>
    <scope>NUCLEOTIDE SEQUENCE</scope>
    <source>
        <strain evidence="21">RSS-23</strain>
    </source>
</reference>
<evidence type="ECO:0000256" key="1">
    <source>
        <dbReference type="ARBA" id="ARBA00004571"/>
    </source>
</evidence>
<evidence type="ECO:0000256" key="7">
    <source>
        <dbReference type="ARBA" id="ARBA00022729"/>
    </source>
</evidence>
<dbReference type="Pfam" id="PF00593">
    <property type="entry name" value="TonB_dep_Rec_b-barrel"/>
    <property type="match status" value="1"/>
</dbReference>
<feature type="chain" id="PRO_5047527892" evidence="18">
    <location>
        <begin position="31"/>
        <end position="711"/>
    </location>
</feature>
<evidence type="ECO:0000256" key="12">
    <source>
        <dbReference type="ARBA" id="ARBA00023170"/>
    </source>
</evidence>
<dbReference type="PROSITE" id="PS52016">
    <property type="entry name" value="TONB_DEPENDENT_REC_3"/>
    <property type="match status" value="1"/>
</dbReference>
<sequence>MSPSCSAAFRPLRTPLTLAIGLILSAHAFAGDASEEDAKRDPTKNVDTVIVVGQRYLPDYQVRQTRSATKTDTPLINVPQAVTVITDKLVADQAITTLSDTFRYIPGVGTSQGEGNRDQAVMRGNSSNADFYVDGIRDDIAYYRDTYNLERAEALKGANAMIFGRGGSGGVINRITKLADGMNHASGTLQLGSGLRRRGTLDYGIGFGESAGFRLTSVYENSNSFRDDAYLKRYGINPSFSVDVGAATRLQLSFERFHDDRTADRGIPSFNGRPVNTPPSTFFGNPKLSRTEADVAAFDAILDHAFSDNLNLRNHLRLANYDKYYQNIFPSSVDASGTRVTLAGYRSDSSRRNLFNQTDLVWKVASGALHHTVLAGVELARQATDNYRTTAYFAPGANIVPLSNPNVNVPATFSQSATDADNHGIAKTAALYLQDQIEFSPQWQAIVGVRHDDFRVDLHNNRNGQNFSSSDGMLSPRAGLIYKPLDTVSFYATYSKAFQPRAGDQLASLSASNAALKPESFRNREIGAKWDIRKDLQASLAVYRLQRSNVAVTDPADSTKLILVDGQYSKGVEIGLAGRLTEHWQVMGGYAWQDGEITTTQSATAVKGNTLAQLPNHSASLWNRYDFSDRFGAGLGVIYRGNFYASVDNMVAIPAFTRVDAALYWTLNPSLQLQLNVENLGNIRYFASANSNSNISPGAPRSAWVSVNFRF</sequence>
<dbReference type="InterPro" id="IPR010916">
    <property type="entry name" value="TonB_box_CS"/>
</dbReference>
<evidence type="ECO:0000256" key="3">
    <source>
        <dbReference type="ARBA" id="ARBA00022448"/>
    </source>
</evidence>
<evidence type="ECO:0000259" key="20">
    <source>
        <dbReference type="Pfam" id="PF07715"/>
    </source>
</evidence>
<feature type="domain" description="TonB-dependent receptor plug" evidence="20">
    <location>
        <begin position="75"/>
        <end position="171"/>
    </location>
</feature>
<accession>A0ABS7TBT2</accession>
<dbReference type="PANTHER" id="PTHR32552">
    <property type="entry name" value="FERRICHROME IRON RECEPTOR-RELATED"/>
    <property type="match status" value="1"/>
</dbReference>
<keyword evidence="3 14" id="KW-0813">Transport</keyword>
<organism evidence="21 22">
    <name type="scientific">Thermomonas beijingensis</name>
    <dbReference type="NCBI Taxonomy" id="2872701"/>
    <lineage>
        <taxon>Bacteria</taxon>
        <taxon>Pseudomonadati</taxon>
        <taxon>Pseudomonadota</taxon>
        <taxon>Gammaproteobacteria</taxon>
        <taxon>Lysobacterales</taxon>
        <taxon>Lysobacteraceae</taxon>
        <taxon>Thermomonas</taxon>
    </lineage>
</organism>
<keyword evidence="11 14" id="KW-0472">Membrane</keyword>
<evidence type="ECO:0000256" key="10">
    <source>
        <dbReference type="ARBA" id="ARBA00023077"/>
    </source>
</evidence>
<dbReference type="InterPro" id="IPR010105">
    <property type="entry name" value="TonB_sidphr_rcpt"/>
</dbReference>
<dbReference type="InterPro" id="IPR000531">
    <property type="entry name" value="Beta-barrel_TonB"/>
</dbReference>
<keyword evidence="7 18" id="KW-0732">Signal</keyword>
<evidence type="ECO:0000256" key="8">
    <source>
        <dbReference type="ARBA" id="ARBA00023004"/>
    </source>
</evidence>
<evidence type="ECO:0000313" key="22">
    <source>
        <dbReference type="Proteomes" id="UP001430290"/>
    </source>
</evidence>
<dbReference type="PROSITE" id="PS01156">
    <property type="entry name" value="TONB_DEPENDENT_REC_2"/>
    <property type="match status" value="1"/>
</dbReference>
<dbReference type="InterPro" id="IPR036942">
    <property type="entry name" value="Beta-barrel_TonB_sf"/>
</dbReference>
<evidence type="ECO:0000256" key="11">
    <source>
        <dbReference type="ARBA" id="ARBA00023136"/>
    </source>
</evidence>
<evidence type="ECO:0000256" key="4">
    <source>
        <dbReference type="ARBA" id="ARBA00022452"/>
    </source>
</evidence>
<dbReference type="NCBIfam" id="TIGR01783">
    <property type="entry name" value="TonB-siderophor"/>
    <property type="match status" value="1"/>
</dbReference>
<keyword evidence="13 14" id="KW-0998">Cell outer membrane</keyword>
<comment type="caution">
    <text evidence="21">The sequence shown here is derived from an EMBL/GenBank/DDBJ whole genome shotgun (WGS) entry which is preliminary data.</text>
</comment>
<evidence type="ECO:0000256" key="5">
    <source>
        <dbReference type="ARBA" id="ARBA00022496"/>
    </source>
</evidence>
<dbReference type="InterPro" id="IPR039426">
    <property type="entry name" value="TonB-dep_rcpt-like"/>
</dbReference>
<evidence type="ECO:0000256" key="6">
    <source>
        <dbReference type="ARBA" id="ARBA00022692"/>
    </source>
</evidence>
<dbReference type="Pfam" id="PF07715">
    <property type="entry name" value="Plug"/>
    <property type="match status" value="1"/>
</dbReference>